<dbReference type="RefSeq" id="WP_198642268.1">
    <property type="nucleotide sequence ID" value="NZ_JAEHSL010000004.1"/>
</dbReference>
<dbReference type="Proteomes" id="UP000639004">
    <property type="component" value="Unassembled WGS sequence"/>
</dbReference>
<comment type="caution">
    <text evidence="2">The sequence shown here is derived from an EMBL/GenBank/DDBJ whole genome shotgun (WGS) entry which is preliminary data.</text>
</comment>
<dbReference type="PANTHER" id="PTHR43179">
    <property type="entry name" value="RHAMNOSYLTRANSFERASE WBBL"/>
    <property type="match status" value="1"/>
</dbReference>
<evidence type="ECO:0000313" key="3">
    <source>
        <dbReference type="Proteomes" id="UP000639004"/>
    </source>
</evidence>
<dbReference type="Pfam" id="PF00535">
    <property type="entry name" value="Glycos_transf_2"/>
    <property type="match status" value="1"/>
</dbReference>
<dbReference type="EMBL" id="JAEHSL010000004">
    <property type="protein sequence ID" value="MBI6180539.1"/>
    <property type="molecule type" value="Genomic_DNA"/>
</dbReference>
<dbReference type="InterPro" id="IPR001173">
    <property type="entry name" value="Glyco_trans_2-like"/>
</dbReference>
<gene>
    <name evidence="2" type="ORF">JEQ07_09010</name>
</gene>
<proteinExistence type="predicted"/>
<sequence length="281" mass="32363">MSAIEEKMPIVASIVLYKHKQGDIQPTIDSLLAEPLIETIVLVDNASSEWASNLNNPRIAYIKSAVNGGYGHGHNQAMDKYLDKCKYFIICNPDIAFEPGTVTSLYNFAESGGHRFIAPKIIYPSGEEQRVCRLLPTPAHLILRRFMPFLSKYLDENYELQNADYNKNFFAPTISGCFMFVESALLKQLQGFDLRYFMYLEDVDLCRKVLQYEKPMFCSEATVTHAFAKGSYKNLKLMSYHIRSAITYFNKWGWFFDAERRGVNKKCIKQLPRLKKQGEEK</sequence>
<keyword evidence="3" id="KW-1185">Reference proteome</keyword>
<dbReference type="PANTHER" id="PTHR43179:SF10">
    <property type="entry name" value="GLYCOSYL TRANSFERASE"/>
    <property type="match status" value="1"/>
</dbReference>
<organism evidence="2 3">
    <name type="scientific">Serratia proteamaculans</name>
    <dbReference type="NCBI Taxonomy" id="28151"/>
    <lineage>
        <taxon>Bacteria</taxon>
        <taxon>Pseudomonadati</taxon>
        <taxon>Pseudomonadota</taxon>
        <taxon>Gammaproteobacteria</taxon>
        <taxon>Enterobacterales</taxon>
        <taxon>Yersiniaceae</taxon>
        <taxon>Serratia</taxon>
    </lineage>
</organism>
<evidence type="ECO:0000259" key="1">
    <source>
        <dbReference type="Pfam" id="PF00535"/>
    </source>
</evidence>
<protein>
    <submittedName>
        <fullName evidence="2">Glycosyltransferase family 2 protein</fullName>
    </submittedName>
</protein>
<accession>A0ABS0TRG1</accession>
<feature type="domain" description="Glycosyltransferase 2-like" evidence="1">
    <location>
        <begin position="20"/>
        <end position="133"/>
    </location>
</feature>
<name>A0ABS0TRG1_SERPR</name>
<evidence type="ECO:0000313" key="2">
    <source>
        <dbReference type="EMBL" id="MBI6180539.1"/>
    </source>
</evidence>
<dbReference type="Gene3D" id="3.90.550.10">
    <property type="entry name" value="Spore Coat Polysaccharide Biosynthesis Protein SpsA, Chain A"/>
    <property type="match status" value="1"/>
</dbReference>
<dbReference type="SUPFAM" id="SSF53448">
    <property type="entry name" value="Nucleotide-diphospho-sugar transferases"/>
    <property type="match status" value="1"/>
</dbReference>
<reference evidence="2 3" key="1">
    <citation type="submission" date="2020-12" db="EMBL/GenBank/DDBJ databases">
        <title>Enhanced detection system for hospital associated transmission using whole genome sequencing surveillance.</title>
        <authorList>
            <person name="Harrison L.H."/>
            <person name="Van Tyne D."/>
            <person name="Marsh J.W."/>
            <person name="Griffith M.P."/>
            <person name="Snyder D.J."/>
            <person name="Cooper V.S."/>
            <person name="Mustapha M."/>
        </authorList>
    </citation>
    <scope>NUCLEOTIDE SEQUENCE [LARGE SCALE GENOMIC DNA]</scope>
    <source>
        <strain evidence="2 3">SER00238</strain>
    </source>
</reference>
<dbReference type="InterPro" id="IPR029044">
    <property type="entry name" value="Nucleotide-diphossugar_trans"/>
</dbReference>